<dbReference type="AlphaFoldDB" id="A0A0C3PA93"/>
<protein>
    <submittedName>
        <fullName evidence="1">Uncharacterized protein</fullName>
    </submittedName>
</protein>
<proteinExistence type="predicted"/>
<reference evidence="2" key="2">
    <citation type="submission" date="2015-01" db="EMBL/GenBank/DDBJ databases">
        <title>Evolutionary Origins and Diversification of the Mycorrhizal Mutualists.</title>
        <authorList>
            <consortium name="DOE Joint Genome Institute"/>
            <consortium name="Mycorrhizal Genomics Consortium"/>
            <person name="Kohler A."/>
            <person name="Kuo A."/>
            <person name="Nagy L.G."/>
            <person name="Floudas D."/>
            <person name="Copeland A."/>
            <person name="Barry K.W."/>
            <person name="Cichocki N."/>
            <person name="Veneault-Fourrey C."/>
            <person name="LaButti K."/>
            <person name="Lindquist E.A."/>
            <person name="Lipzen A."/>
            <person name="Lundell T."/>
            <person name="Morin E."/>
            <person name="Murat C."/>
            <person name="Riley R."/>
            <person name="Ohm R."/>
            <person name="Sun H."/>
            <person name="Tunlid A."/>
            <person name="Henrissat B."/>
            <person name="Grigoriev I.V."/>
            <person name="Hibbett D.S."/>
            <person name="Martin F."/>
        </authorList>
    </citation>
    <scope>NUCLEOTIDE SEQUENCE [LARGE SCALE GENOMIC DNA]</scope>
    <source>
        <strain evidence="2">Marx 270</strain>
    </source>
</reference>
<evidence type="ECO:0000313" key="1">
    <source>
        <dbReference type="EMBL" id="KIO04494.1"/>
    </source>
</evidence>
<reference evidence="1 2" key="1">
    <citation type="submission" date="2014-04" db="EMBL/GenBank/DDBJ databases">
        <authorList>
            <consortium name="DOE Joint Genome Institute"/>
            <person name="Kuo A."/>
            <person name="Kohler A."/>
            <person name="Costa M.D."/>
            <person name="Nagy L.G."/>
            <person name="Floudas D."/>
            <person name="Copeland A."/>
            <person name="Barry K.W."/>
            <person name="Cichocki N."/>
            <person name="Veneault-Fourrey C."/>
            <person name="LaButti K."/>
            <person name="Lindquist E.A."/>
            <person name="Lipzen A."/>
            <person name="Lundell T."/>
            <person name="Morin E."/>
            <person name="Murat C."/>
            <person name="Sun H."/>
            <person name="Tunlid A."/>
            <person name="Henrissat B."/>
            <person name="Grigoriev I.V."/>
            <person name="Hibbett D.S."/>
            <person name="Martin F."/>
            <person name="Nordberg H.P."/>
            <person name="Cantor M.N."/>
            <person name="Hua S.X."/>
        </authorList>
    </citation>
    <scope>NUCLEOTIDE SEQUENCE [LARGE SCALE GENOMIC DNA]</scope>
    <source>
        <strain evidence="1 2">Marx 270</strain>
    </source>
</reference>
<keyword evidence="2" id="KW-1185">Reference proteome</keyword>
<accession>A0A0C3PA93</accession>
<dbReference type="OrthoDB" id="10448271at2759"/>
<evidence type="ECO:0000313" key="2">
    <source>
        <dbReference type="Proteomes" id="UP000054217"/>
    </source>
</evidence>
<dbReference type="Proteomes" id="UP000054217">
    <property type="component" value="Unassembled WGS sequence"/>
</dbReference>
<dbReference type="HOGENOM" id="CLU_2347567_0_0_1"/>
<gene>
    <name evidence="1" type="ORF">M404DRAFT_1000614</name>
</gene>
<organism evidence="1 2">
    <name type="scientific">Pisolithus tinctorius Marx 270</name>
    <dbReference type="NCBI Taxonomy" id="870435"/>
    <lineage>
        <taxon>Eukaryota</taxon>
        <taxon>Fungi</taxon>
        <taxon>Dikarya</taxon>
        <taxon>Basidiomycota</taxon>
        <taxon>Agaricomycotina</taxon>
        <taxon>Agaricomycetes</taxon>
        <taxon>Agaricomycetidae</taxon>
        <taxon>Boletales</taxon>
        <taxon>Sclerodermatineae</taxon>
        <taxon>Pisolithaceae</taxon>
        <taxon>Pisolithus</taxon>
    </lineage>
</organism>
<sequence length="97" mass="11232">MGNDVMPRKRICIEGFNPYSMALRELKSDRTTDTRTHRPLSFYVRRSGSKNLVRKNHEFAASEMIHLTHSEWGVGCLTSSQMPYSIIPSCTRKSRRN</sequence>
<dbReference type="InParanoid" id="A0A0C3PA93"/>
<dbReference type="EMBL" id="KN831971">
    <property type="protein sequence ID" value="KIO04494.1"/>
    <property type="molecule type" value="Genomic_DNA"/>
</dbReference>
<name>A0A0C3PA93_PISTI</name>